<feature type="signal peptide" evidence="1">
    <location>
        <begin position="1"/>
        <end position="21"/>
    </location>
</feature>
<proteinExistence type="predicted"/>
<evidence type="ECO:0000256" key="1">
    <source>
        <dbReference type="SAM" id="SignalP"/>
    </source>
</evidence>
<feature type="domain" description="Chalcone isomerase" evidence="2">
    <location>
        <begin position="22"/>
        <end position="188"/>
    </location>
</feature>
<dbReference type="EMBL" id="JADJEV010000002">
    <property type="protein sequence ID" value="MBK6972107.1"/>
    <property type="molecule type" value="Genomic_DNA"/>
</dbReference>
<comment type="caution">
    <text evidence="3">The sequence shown here is derived from an EMBL/GenBank/DDBJ whole genome shotgun (WGS) entry which is preliminary data.</text>
</comment>
<dbReference type="AlphaFoldDB" id="A0A9D7E6L0"/>
<dbReference type="PANTHER" id="PTHR47698:SF2">
    <property type="entry name" value="FATTY-ACID-BINDING PROTEIN 3, CHLOROPLASTIC"/>
    <property type="match status" value="1"/>
</dbReference>
<dbReference type="InterPro" id="IPR016088">
    <property type="entry name" value="Chalcone_isomerase_3-sand"/>
</dbReference>
<protein>
    <submittedName>
        <fullName evidence="3">Chalcone isomerase family protein</fullName>
    </submittedName>
</protein>
<gene>
    <name evidence="3" type="ORF">IPH26_03850</name>
</gene>
<organism evidence="3 4">
    <name type="scientific">Candidatus Methylophosphatis roskildensis</name>
    <dbReference type="NCBI Taxonomy" id="2899263"/>
    <lineage>
        <taxon>Bacteria</taxon>
        <taxon>Pseudomonadati</taxon>
        <taxon>Pseudomonadota</taxon>
        <taxon>Betaproteobacteria</taxon>
        <taxon>Nitrosomonadales</taxon>
        <taxon>Sterolibacteriaceae</taxon>
        <taxon>Candidatus Methylophosphatis</taxon>
    </lineage>
</organism>
<reference evidence="3" key="1">
    <citation type="submission" date="2020-10" db="EMBL/GenBank/DDBJ databases">
        <title>Connecting structure to function with the recovery of over 1000 high-quality activated sludge metagenome-assembled genomes encoding full-length rRNA genes using long-read sequencing.</title>
        <authorList>
            <person name="Singleton C.M."/>
            <person name="Petriglieri F."/>
            <person name="Kristensen J.M."/>
            <person name="Kirkegaard R.H."/>
            <person name="Michaelsen T.Y."/>
            <person name="Andersen M.H."/>
            <person name="Karst S.M."/>
            <person name="Dueholm M.S."/>
            <person name="Nielsen P.H."/>
            <person name="Albertsen M."/>
        </authorList>
    </citation>
    <scope>NUCLEOTIDE SEQUENCE</scope>
    <source>
        <strain evidence="3">Bjer_18-Q3-R1-45_BAT3C.347</strain>
    </source>
</reference>
<dbReference type="Proteomes" id="UP000807785">
    <property type="component" value="Unassembled WGS sequence"/>
</dbReference>
<dbReference type="PANTHER" id="PTHR47698">
    <property type="entry name" value="FATTY-ACID-BINDING PROTEIN 3, CHLOROPLASTIC"/>
    <property type="match status" value="1"/>
</dbReference>
<sequence>MKSVLRLLAIAACLIAAPAFAAAEVAGIKFEDTEQVAGQATVLNGAGLRTRLFFQVYAMGLYLPKKEASAAAAIGASGAKRVHIVTLRDLTAEQFAEALVKGFAENHDAAEMAKLQARLDEFKATLLSIGAAKKGTQISIDFVPGSGTRLLVGSNQKGKDIAGEDFYAGLLRIWLGSKPVDADLKAALFKAG</sequence>
<feature type="chain" id="PRO_5038790028" evidence="1">
    <location>
        <begin position="22"/>
        <end position="192"/>
    </location>
</feature>
<keyword evidence="3" id="KW-0413">Isomerase</keyword>
<dbReference type="Gene3D" id="3.50.70.10">
    <property type="match status" value="1"/>
</dbReference>
<dbReference type="InterPro" id="IPR036298">
    <property type="entry name" value="Chalcone_isomerase_sf"/>
</dbReference>
<keyword evidence="1" id="KW-0732">Signal</keyword>
<evidence type="ECO:0000313" key="4">
    <source>
        <dbReference type="Proteomes" id="UP000807785"/>
    </source>
</evidence>
<dbReference type="Pfam" id="PF16036">
    <property type="entry name" value="Chalcone_3"/>
    <property type="match status" value="1"/>
</dbReference>
<accession>A0A9D7E6L0</accession>
<evidence type="ECO:0000259" key="2">
    <source>
        <dbReference type="Pfam" id="PF16036"/>
    </source>
</evidence>
<dbReference type="InterPro" id="IPR016087">
    <property type="entry name" value="Chalcone_isomerase"/>
</dbReference>
<dbReference type="GO" id="GO:0016872">
    <property type="term" value="F:intramolecular lyase activity"/>
    <property type="evidence" value="ECO:0007669"/>
    <property type="project" value="InterPro"/>
</dbReference>
<dbReference type="SUPFAM" id="SSF54626">
    <property type="entry name" value="Chalcone isomerase"/>
    <property type="match status" value="1"/>
</dbReference>
<name>A0A9D7E6L0_9PROT</name>
<evidence type="ECO:0000313" key="3">
    <source>
        <dbReference type="EMBL" id="MBK6972107.1"/>
    </source>
</evidence>